<dbReference type="Pfam" id="PF00496">
    <property type="entry name" value="SBP_bac_5"/>
    <property type="match status" value="1"/>
</dbReference>
<feature type="signal peptide" evidence="5">
    <location>
        <begin position="1"/>
        <end position="19"/>
    </location>
</feature>
<dbReference type="PROSITE" id="PS51257">
    <property type="entry name" value="PROKAR_LIPOPROTEIN"/>
    <property type="match status" value="1"/>
</dbReference>
<dbReference type="GO" id="GO:0015833">
    <property type="term" value="P:peptide transport"/>
    <property type="evidence" value="ECO:0007669"/>
    <property type="project" value="TreeGrafter"/>
</dbReference>
<dbReference type="Gene3D" id="3.40.190.10">
    <property type="entry name" value="Periplasmic binding protein-like II"/>
    <property type="match status" value="1"/>
</dbReference>
<dbReference type="PANTHER" id="PTHR30290:SF9">
    <property type="entry name" value="OLIGOPEPTIDE-BINDING PROTEIN APPA"/>
    <property type="match status" value="1"/>
</dbReference>
<dbReference type="Proteomes" id="UP000261166">
    <property type="component" value="Unassembled WGS sequence"/>
</dbReference>
<organism evidence="7 8">
    <name type="scientific">Eisenbergiella massiliensis</name>
    <dbReference type="NCBI Taxonomy" id="1720294"/>
    <lineage>
        <taxon>Bacteria</taxon>
        <taxon>Bacillati</taxon>
        <taxon>Bacillota</taxon>
        <taxon>Clostridia</taxon>
        <taxon>Lachnospirales</taxon>
        <taxon>Lachnospiraceae</taxon>
        <taxon>Eisenbergiella</taxon>
    </lineage>
</organism>
<dbReference type="PANTHER" id="PTHR30290">
    <property type="entry name" value="PERIPLASMIC BINDING COMPONENT OF ABC TRANSPORTER"/>
    <property type="match status" value="1"/>
</dbReference>
<dbReference type="InterPro" id="IPR000914">
    <property type="entry name" value="SBP_5_dom"/>
</dbReference>
<evidence type="ECO:0000256" key="1">
    <source>
        <dbReference type="ARBA" id="ARBA00005695"/>
    </source>
</evidence>
<comment type="similarity">
    <text evidence="1">Belongs to the bacterial solute-binding protein 5 family.</text>
</comment>
<dbReference type="SUPFAM" id="SSF53850">
    <property type="entry name" value="Periplasmic binding protein-like II"/>
    <property type="match status" value="1"/>
</dbReference>
<evidence type="ECO:0000259" key="6">
    <source>
        <dbReference type="Pfam" id="PF00496"/>
    </source>
</evidence>
<sequence length="569" mass="61715">MKKKTIAAFILAVNLVAAALSGCGSSAENGNMGNGGSAENGSSAQQDPAQSGQAAEAQGAAAESVQGESGQAKDSVIVTMPSTSEPEAGFDPVYGWGAGEHVHEPLIQSTLTTTTADLKIGKDLATDYSVSEDGLTWTVTIRNDVKFTDGEPLTASDVAFTYNLCVQNSSVNDFTMLKEAVALDDTTVEFHMNTPFSIWPYTMAIVGIVPEHAYDENYGQNPIGSGRYLMKQWDKGQQVIFEANPDYYGEEIKIKKLTVLFMDEDAALAAAMAGQADVAHTAASYADQVIDGYQLLRVASVDNRGINLPTVSPQERDDKPIGNAVTSDAAVRRAINIGIDREEMIDNVLNGYGTPAYSVCDKMPWYNPSAQVAYDPDAAKQLLEEAGWTQGSDGIREKDGVRAAFSVMYTPGDSVRQALAEDLANQLRELGIEVTTEGAGWDVAYDKAQTQPLVWGWGAHTPMELYNIYHTLPATGSAEYSPYSNKAVDNYMDGALKAGDLESTYELWQKAQWDGKTGVTQEGDIPWVWLCNVDHLYYVRDGLQVAGQKIHPHGHGWSIVNNVDQWEWK</sequence>
<dbReference type="GO" id="GO:0042597">
    <property type="term" value="C:periplasmic space"/>
    <property type="evidence" value="ECO:0007669"/>
    <property type="project" value="UniProtKB-ARBA"/>
</dbReference>
<dbReference type="RefSeq" id="WP_025491328.1">
    <property type="nucleotide sequence ID" value="NZ_CALBAU010000063.1"/>
</dbReference>
<dbReference type="EMBL" id="QVLU01000005">
    <property type="protein sequence ID" value="RGE72756.1"/>
    <property type="molecule type" value="Genomic_DNA"/>
</dbReference>
<keyword evidence="3 5" id="KW-0732">Signal</keyword>
<dbReference type="CDD" id="cd08518">
    <property type="entry name" value="PBP2_NikA_DppA_OppA_like_19"/>
    <property type="match status" value="1"/>
</dbReference>
<dbReference type="InterPro" id="IPR030678">
    <property type="entry name" value="Peptide/Ni-bd"/>
</dbReference>
<reference evidence="7 8" key="1">
    <citation type="submission" date="2018-08" db="EMBL/GenBank/DDBJ databases">
        <title>A genome reference for cultivated species of the human gut microbiota.</title>
        <authorList>
            <person name="Zou Y."/>
            <person name="Xue W."/>
            <person name="Luo G."/>
        </authorList>
    </citation>
    <scope>NUCLEOTIDE SEQUENCE [LARGE SCALE GENOMIC DNA]</scope>
    <source>
        <strain evidence="7 8">AF26-4BH</strain>
    </source>
</reference>
<dbReference type="AlphaFoldDB" id="A0A3E3J083"/>
<evidence type="ECO:0000313" key="7">
    <source>
        <dbReference type="EMBL" id="RGE72756.1"/>
    </source>
</evidence>
<dbReference type="Gene3D" id="3.10.105.10">
    <property type="entry name" value="Dipeptide-binding Protein, Domain 3"/>
    <property type="match status" value="1"/>
</dbReference>
<gene>
    <name evidence="7" type="ORF">DWY69_07765</name>
</gene>
<comment type="caution">
    <text evidence="7">The sequence shown here is derived from an EMBL/GenBank/DDBJ whole genome shotgun (WGS) entry which is preliminary data.</text>
</comment>
<evidence type="ECO:0000256" key="2">
    <source>
        <dbReference type="ARBA" id="ARBA00022448"/>
    </source>
</evidence>
<evidence type="ECO:0000313" key="8">
    <source>
        <dbReference type="Proteomes" id="UP000261166"/>
    </source>
</evidence>
<protein>
    <submittedName>
        <fullName evidence="7">ABC transporter substrate-binding protein</fullName>
    </submittedName>
</protein>
<feature type="compositionally biased region" description="Low complexity" evidence="4">
    <location>
        <begin position="39"/>
        <end position="68"/>
    </location>
</feature>
<name>A0A3E3J083_9FIRM</name>
<accession>A0A3E3J083</accession>
<proteinExistence type="inferred from homology"/>
<keyword evidence="2" id="KW-0813">Transport</keyword>
<evidence type="ECO:0000256" key="4">
    <source>
        <dbReference type="SAM" id="MobiDB-lite"/>
    </source>
</evidence>
<feature type="chain" id="PRO_5038494875" evidence="5">
    <location>
        <begin position="20"/>
        <end position="569"/>
    </location>
</feature>
<feature type="region of interest" description="Disordered" evidence="4">
    <location>
        <begin position="31"/>
        <end position="73"/>
    </location>
</feature>
<dbReference type="GO" id="GO:0043190">
    <property type="term" value="C:ATP-binding cassette (ABC) transporter complex"/>
    <property type="evidence" value="ECO:0007669"/>
    <property type="project" value="InterPro"/>
</dbReference>
<dbReference type="PIRSF" id="PIRSF002741">
    <property type="entry name" value="MppA"/>
    <property type="match status" value="1"/>
</dbReference>
<evidence type="ECO:0000256" key="5">
    <source>
        <dbReference type="SAM" id="SignalP"/>
    </source>
</evidence>
<evidence type="ECO:0000256" key="3">
    <source>
        <dbReference type="ARBA" id="ARBA00022729"/>
    </source>
</evidence>
<dbReference type="GO" id="GO:1904680">
    <property type="term" value="F:peptide transmembrane transporter activity"/>
    <property type="evidence" value="ECO:0007669"/>
    <property type="project" value="TreeGrafter"/>
</dbReference>
<dbReference type="OrthoDB" id="9772924at2"/>
<dbReference type="InterPro" id="IPR039424">
    <property type="entry name" value="SBP_5"/>
</dbReference>
<feature type="domain" description="Solute-binding protein family 5" evidence="6">
    <location>
        <begin position="121"/>
        <end position="474"/>
    </location>
</feature>